<feature type="transmembrane region" description="Helical" evidence="1">
    <location>
        <begin position="102"/>
        <end position="122"/>
    </location>
</feature>
<dbReference type="EMBL" id="CP031003">
    <property type="protein sequence ID" value="AXN35750.1"/>
    <property type="molecule type" value="Genomic_DNA"/>
</dbReference>
<keyword evidence="1" id="KW-0812">Transmembrane</keyword>
<sequence>MRKFKTQHLTILALAIALNYVGANIALFLRLPIYLDSVGTILASTLLGPLAGALTATCSSIISGVTTDLFALYYLPDGLLTGLLAGWLLYHHQRTKRELPLVALGVAIPGTIVSSLITYFLFHGITSSGSSLIVQLLSGLGLNQFVSITLVQAGTDYLDRLLAIIVVTQVCVHLKQKIKTL</sequence>
<evidence type="ECO:0000313" key="2">
    <source>
        <dbReference type="EMBL" id="AXN35750.1"/>
    </source>
</evidence>
<feature type="transmembrane region" description="Helical" evidence="1">
    <location>
        <begin position="69"/>
        <end position="90"/>
    </location>
</feature>
<dbReference type="EMBL" id="CP117683">
    <property type="protein sequence ID" value="WDC92018.1"/>
    <property type="molecule type" value="Genomic_DNA"/>
</dbReference>
<protein>
    <submittedName>
        <fullName evidence="2">ECF transporter S component</fullName>
    </submittedName>
</protein>
<dbReference type="Proteomes" id="UP001215533">
    <property type="component" value="Chromosome"/>
</dbReference>
<evidence type="ECO:0000313" key="4">
    <source>
        <dbReference type="Proteomes" id="UP000257607"/>
    </source>
</evidence>
<evidence type="ECO:0000256" key="1">
    <source>
        <dbReference type="SAM" id="Phobius"/>
    </source>
</evidence>
<gene>
    <name evidence="2" type="ORF">DT351_04980</name>
    <name evidence="3" type="ORF">PSR33_00310</name>
</gene>
<dbReference type="GO" id="GO:0022857">
    <property type="term" value="F:transmembrane transporter activity"/>
    <property type="evidence" value="ECO:0007669"/>
    <property type="project" value="InterPro"/>
</dbReference>
<organism evidence="2 4">
    <name type="scientific">Latilactobacillus curvatus</name>
    <name type="common">Lactobacillus curvatus</name>
    <dbReference type="NCBI Taxonomy" id="28038"/>
    <lineage>
        <taxon>Bacteria</taxon>
        <taxon>Bacillati</taxon>
        <taxon>Bacillota</taxon>
        <taxon>Bacilli</taxon>
        <taxon>Lactobacillales</taxon>
        <taxon>Lactobacillaceae</taxon>
        <taxon>Latilactobacillus</taxon>
    </lineage>
</organism>
<dbReference type="AlphaFoldDB" id="A0A385ADK7"/>
<feature type="transmembrane region" description="Helical" evidence="1">
    <location>
        <begin position="41"/>
        <end position="62"/>
    </location>
</feature>
<evidence type="ECO:0000313" key="3">
    <source>
        <dbReference type="EMBL" id="WDC92018.1"/>
    </source>
</evidence>
<dbReference type="Pfam" id="PF12822">
    <property type="entry name" value="ECF_trnsprt"/>
    <property type="match status" value="1"/>
</dbReference>
<reference evidence="3" key="2">
    <citation type="submission" date="2023-02" db="EMBL/GenBank/DDBJ databases">
        <title>Complete genome sequence of Lactobacillus curvatus CACC879 isolated from Pig feces.</title>
        <authorList>
            <person name="Park S."/>
            <person name="Park M.A."/>
            <person name="Kim D.-H."/>
            <person name="Kim Y."/>
        </authorList>
    </citation>
    <scope>NUCLEOTIDE SEQUENCE</scope>
    <source>
        <strain evidence="3">CACC879</strain>
    </source>
</reference>
<keyword evidence="1" id="KW-0472">Membrane</keyword>
<keyword evidence="1" id="KW-1133">Transmembrane helix</keyword>
<dbReference type="GeneID" id="49610479"/>
<accession>A0A385ADK7</accession>
<name>A0A385ADK7_LATCU</name>
<feature type="transmembrane region" description="Helical" evidence="1">
    <location>
        <begin position="12"/>
        <end position="35"/>
    </location>
</feature>
<dbReference type="Proteomes" id="UP000257607">
    <property type="component" value="Chromosome"/>
</dbReference>
<dbReference type="Gene3D" id="1.10.1760.20">
    <property type="match status" value="1"/>
</dbReference>
<dbReference type="RefSeq" id="WP_004271027.1">
    <property type="nucleotide sequence ID" value="NZ_BJOQ01000043.1"/>
</dbReference>
<proteinExistence type="predicted"/>
<dbReference type="InterPro" id="IPR024529">
    <property type="entry name" value="ECF_trnsprt_substrate-spec"/>
</dbReference>
<reference evidence="2 4" key="1">
    <citation type="submission" date="2018-07" db="EMBL/GenBank/DDBJ databases">
        <title>Lactobacillus curvatus genome sequence.</title>
        <authorList>
            <person name="Prechtl R."/>
        </authorList>
    </citation>
    <scope>NUCLEOTIDE SEQUENCE [LARGE SCALE GENOMIC DNA]</scope>
    <source>
        <strain evidence="2 4">TMW 1.1928</strain>
    </source>
</reference>